<evidence type="ECO:0000256" key="4">
    <source>
        <dbReference type="ARBA" id="ARBA00022801"/>
    </source>
</evidence>
<gene>
    <name evidence="8" type="ORF">JAO71_05960</name>
</gene>
<comment type="caution">
    <text evidence="8">The sequence shown here is derived from an EMBL/GenBank/DDBJ whole genome shotgun (WGS) entry which is preliminary data.</text>
</comment>
<feature type="signal peptide" evidence="6">
    <location>
        <begin position="1"/>
        <end position="18"/>
    </location>
</feature>
<feature type="chain" id="PRO_5046463621" evidence="6">
    <location>
        <begin position="19"/>
        <end position="613"/>
    </location>
</feature>
<feature type="domain" description="Fibronectin type-III" evidence="7">
    <location>
        <begin position="287"/>
        <end position="377"/>
    </location>
</feature>
<evidence type="ECO:0000259" key="7">
    <source>
        <dbReference type="PROSITE" id="PS50853"/>
    </source>
</evidence>
<feature type="region of interest" description="Disordered" evidence="5">
    <location>
        <begin position="99"/>
        <end position="170"/>
    </location>
</feature>
<dbReference type="Gene3D" id="2.60.40.10">
    <property type="entry name" value="Immunoglobulins"/>
    <property type="match status" value="1"/>
</dbReference>
<protein>
    <submittedName>
        <fullName evidence="8">Endonuclease</fullName>
    </submittedName>
</protein>
<dbReference type="InterPro" id="IPR013783">
    <property type="entry name" value="Ig-like_fold"/>
</dbReference>
<dbReference type="GO" id="GO:0004519">
    <property type="term" value="F:endonuclease activity"/>
    <property type="evidence" value="ECO:0007669"/>
    <property type="project" value="UniProtKB-KW"/>
</dbReference>
<evidence type="ECO:0000256" key="6">
    <source>
        <dbReference type="SAM" id="SignalP"/>
    </source>
</evidence>
<organism evidence="8 9">
    <name type="scientific">Olleya sediminilitoris</name>
    <dbReference type="NCBI Taxonomy" id="2795739"/>
    <lineage>
        <taxon>Bacteria</taxon>
        <taxon>Pseudomonadati</taxon>
        <taxon>Bacteroidota</taxon>
        <taxon>Flavobacteriia</taxon>
        <taxon>Flavobacteriales</taxon>
        <taxon>Flavobacteriaceae</taxon>
    </lineage>
</organism>
<dbReference type="PROSITE" id="PS50853">
    <property type="entry name" value="FN3"/>
    <property type="match status" value="1"/>
</dbReference>
<dbReference type="Proteomes" id="UP000605013">
    <property type="component" value="Unassembled WGS sequence"/>
</dbReference>
<dbReference type="SMART" id="SM00060">
    <property type="entry name" value="FN3"/>
    <property type="match status" value="1"/>
</dbReference>
<dbReference type="SUPFAM" id="SSF54060">
    <property type="entry name" value="His-Me finger endonucleases"/>
    <property type="match status" value="1"/>
</dbReference>
<dbReference type="RefSeq" id="WP_202999556.1">
    <property type="nucleotide sequence ID" value="NZ_JAEMEF010000004.1"/>
</dbReference>
<dbReference type="InterPro" id="IPR044925">
    <property type="entry name" value="His-Me_finger_sf"/>
</dbReference>
<keyword evidence="2" id="KW-0540">Nuclease</keyword>
<keyword evidence="4" id="KW-0378">Hydrolase</keyword>
<dbReference type="InterPro" id="IPR007346">
    <property type="entry name" value="Endonuclease-I"/>
</dbReference>
<proteinExistence type="inferred from homology"/>
<dbReference type="PANTHER" id="PTHR33607">
    <property type="entry name" value="ENDONUCLEASE-1"/>
    <property type="match status" value="1"/>
</dbReference>
<dbReference type="Pfam" id="PF18962">
    <property type="entry name" value="Por_Secre_tail"/>
    <property type="match status" value="1"/>
</dbReference>
<dbReference type="SUPFAM" id="SSF49265">
    <property type="entry name" value="Fibronectin type III"/>
    <property type="match status" value="1"/>
</dbReference>
<dbReference type="EMBL" id="JAEMEF010000004">
    <property type="protein sequence ID" value="MBL7559347.1"/>
    <property type="molecule type" value="Genomic_DNA"/>
</dbReference>
<sequence length="613" mass="66652">MKHFYLLILFLISSLSYGQLTPPAELQAYYSDVDFTKTQLDLFNDLAVTTAVKHTNSLSYTPGIWEASKVTDEDIDNPNNVILFYGYSDTDGNGVTDRTRNKNLTGGDNGEWNREHVFPNSLANPSLNSSGTSGPPYADGHNLRPSDVQMNSNRGNKKFAAGSGNAGNTSNGSSLWYAGDEFKGDAARIIMYMYTRYGSQCLPYFAVDGTTNSIDPNMVDLLLQWNAEDPVSLIEDNRNSFHGDLSNTYAQGNRNPFIDNPYLATVIWGGIPAENRWGEQPPADTQAPTDPTNLVANNPTETSVDLNWSASTDDTGVTTYIIYVDGVIYASTNNNTTTYIVTGLDPETTYTFSVVAKDASNNESGQSNTDTATTLSAAPVDSNCINPVNQDFETIPDNSSSYSDRTWTDGYGVWNATRSRTDQSINGSRAIVIDMRTNSNGTLTSPVISGGIADLTMTTQQVFSGSGGVLSIYVNGVLKGDIAYNDTVQTTTITDINIEGDITLLIKDDNATNGARVAIDNLQWTCYSLLSTKDFDLNKTKIYPNPINGSSLNIDTNQDTNYKIYDILGKVIITGKVTQTNSKVSVVNLKKGVYIIKLETANGNSITKKLVKS</sequence>
<reference evidence="8 9" key="1">
    <citation type="submission" date="2020-12" db="EMBL/GenBank/DDBJ databases">
        <title>Olleya sediminilitoris sp. nov., isolated from a tidal flat.</title>
        <authorList>
            <person name="Park S."/>
            <person name="Yoon J.-H."/>
        </authorList>
    </citation>
    <scope>NUCLEOTIDE SEQUENCE [LARGE SCALE GENOMIC DNA]</scope>
    <source>
        <strain evidence="8 9">YSTF-M6</strain>
    </source>
</reference>
<accession>A0ABS1WJP8</accession>
<dbReference type="NCBIfam" id="TIGR04183">
    <property type="entry name" value="Por_Secre_tail"/>
    <property type="match status" value="1"/>
</dbReference>
<keyword evidence="3 6" id="KW-0732">Signal</keyword>
<evidence type="ECO:0000256" key="1">
    <source>
        <dbReference type="ARBA" id="ARBA00006429"/>
    </source>
</evidence>
<dbReference type="Pfam" id="PF00041">
    <property type="entry name" value="fn3"/>
    <property type="match status" value="1"/>
</dbReference>
<keyword evidence="8" id="KW-0255">Endonuclease</keyword>
<name>A0ABS1WJP8_9FLAO</name>
<feature type="compositionally biased region" description="Low complexity" evidence="5">
    <location>
        <begin position="119"/>
        <end position="130"/>
    </location>
</feature>
<comment type="similarity">
    <text evidence="1">Belongs to the EndA/NucM nuclease family.</text>
</comment>
<evidence type="ECO:0000256" key="5">
    <source>
        <dbReference type="SAM" id="MobiDB-lite"/>
    </source>
</evidence>
<evidence type="ECO:0000313" key="9">
    <source>
        <dbReference type="Proteomes" id="UP000605013"/>
    </source>
</evidence>
<feature type="compositionally biased region" description="Low complexity" evidence="5">
    <location>
        <begin position="160"/>
        <end position="170"/>
    </location>
</feature>
<dbReference type="CDD" id="cd00063">
    <property type="entry name" value="FN3"/>
    <property type="match status" value="1"/>
</dbReference>
<dbReference type="InterPro" id="IPR026444">
    <property type="entry name" value="Secre_tail"/>
</dbReference>
<evidence type="ECO:0000313" key="8">
    <source>
        <dbReference type="EMBL" id="MBL7559347.1"/>
    </source>
</evidence>
<evidence type="ECO:0000256" key="2">
    <source>
        <dbReference type="ARBA" id="ARBA00022722"/>
    </source>
</evidence>
<dbReference type="InterPro" id="IPR003961">
    <property type="entry name" value="FN3_dom"/>
</dbReference>
<dbReference type="InterPro" id="IPR036116">
    <property type="entry name" value="FN3_sf"/>
</dbReference>
<evidence type="ECO:0000256" key="3">
    <source>
        <dbReference type="ARBA" id="ARBA00022729"/>
    </source>
</evidence>
<dbReference type="PANTHER" id="PTHR33607:SF2">
    <property type="entry name" value="ENDONUCLEASE-1"/>
    <property type="match status" value="1"/>
</dbReference>
<keyword evidence="9" id="KW-1185">Reference proteome</keyword>
<dbReference type="Pfam" id="PF04231">
    <property type="entry name" value="Endonuclease_1"/>
    <property type="match status" value="1"/>
</dbReference>